<dbReference type="Proteomes" id="UP000263486">
    <property type="component" value="Unassembled WGS sequence"/>
</dbReference>
<gene>
    <name evidence="1" type="ORF">DYH56_05165</name>
</gene>
<protein>
    <submittedName>
        <fullName evidence="1">Uncharacterized protein</fullName>
    </submittedName>
</protein>
<evidence type="ECO:0000313" key="2">
    <source>
        <dbReference type="Proteomes" id="UP000263486"/>
    </source>
</evidence>
<organism evidence="1 2">
    <name type="scientific">Psychrilyobacter piezotolerans</name>
    <dbReference type="NCBI Taxonomy" id="2293438"/>
    <lineage>
        <taxon>Bacteria</taxon>
        <taxon>Fusobacteriati</taxon>
        <taxon>Fusobacteriota</taxon>
        <taxon>Fusobacteriia</taxon>
        <taxon>Fusobacteriales</taxon>
        <taxon>Fusobacteriaceae</taxon>
        <taxon>Psychrilyobacter</taxon>
    </lineage>
</organism>
<name>A0ABX9KIR2_9FUSO</name>
<keyword evidence="2" id="KW-1185">Reference proteome</keyword>
<sequence>MSTISKKLQDKIVSTGKINTDESFKELCALAYEEGHKYVIRARLYEGGEFVAYLHIKGLAAEKDKEPKDYQHFHISFLEVGIKETFGVGMIWGVLDELPKGIITFAKSEPQEAGDFGMLTLWHKKNYLGLLGTFSDGFASDLMDAGVGTLHYDKKSK</sequence>
<proteinExistence type="predicted"/>
<evidence type="ECO:0000313" key="1">
    <source>
        <dbReference type="EMBL" id="REI42112.1"/>
    </source>
</evidence>
<comment type="caution">
    <text evidence="1">The sequence shown here is derived from an EMBL/GenBank/DDBJ whole genome shotgun (WGS) entry which is preliminary data.</text>
</comment>
<accession>A0ABX9KIR2</accession>
<dbReference type="EMBL" id="QUAJ01000006">
    <property type="protein sequence ID" value="REI42112.1"/>
    <property type="molecule type" value="Genomic_DNA"/>
</dbReference>
<reference evidence="1 2" key="1">
    <citation type="submission" date="2018-08" db="EMBL/GenBank/DDBJ databases">
        <title>Draft genome sequence of Psychrilyobacter sp. strain SD5 isolated from Black Sea water.</title>
        <authorList>
            <person name="Yadav S."/>
            <person name="Villanueva L."/>
            <person name="Damste J.S.S."/>
        </authorList>
    </citation>
    <scope>NUCLEOTIDE SEQUENCE [LARGE SCALE GENOMIC DNA]</scope>
    <source>
        <strain evidence="1 2">SD5</strain>
    </source>
</reference>
<dbReference type="RefSeq" id="WP_114641796.1">
    <property type="nucleotide sequence ID" value="NZ_JAACIO010000007.1"/>
</dbReference>